<evidence type="ECO:0000313" key="3">
    <source>
        <dbReference type="Proteomes" id="UP000499080"/>
    </source>
</evidence>
<dbReference type="OrthoDB" id="6437344at2759"/>
<reference evidence="2 3" key="1">
    <citation type="journal article" date="2019" name="Sci. Rep.">
        <title>Orb-weaving spider Araneus ventricosus genome elucidates the spidroin gene catalogue.</title>
        <authorList>
            <person name="Kono N."/>
            <person name="Nakamura H."/>
            <person name="Ohtoshi R."/>
            <person name="Moran D.A.P."/>
            <person name="Shinohara A."/>
            <person name="Yoshida Y."/>
            <person name="Fujiwara M."/>
            <person name="Mori M."/>
            <person name="Tomita M."/>
            <person name="Arakawa K."/>
        </authorList>
    </citation>
    <scope>NUCLEOTIDE SEQUENCE [LARGE SCALE GENOMIC DNA]</scope>
</reference>
<keyword evidence="1" id="KW-0175">Coiled coil</keyword>
<keyword evidence="3" id="KW-1185">Reference proteome</keyword>
<organism evidence="2 3">
    <name type="scientific">Araneus ventricosus</name>
    <name type="common">Orbweaver spider</name>
    <name type="synonym">Epeira ventricosa</name>
    <dbReference type="NCBI Taxonomy" id="182803"/>
    <lineage>
        <taxon>Eukaryota</taxon>
        <taxon>Metazoa</taxon>
        <taxon>Ecdysozoa</taxon>
        <taxon>Arthropoda</taxon>
        <taxon>Chelicerata</taxon>
        <taxon>Arachnida</taxon>
        <taxon>Araneae</taxon>
        <taxon>Araneomorphae</taxon>
        <taxon>Entelegynae</taxon>
        <taxon>Araneoidea</taxon>
        <taxon>Araneidae</taxon>
        <taxon>Araneus</taxon>
    </lineage>
</organism>
<sequence length="164" mass="19193">MGKIEPTSKHAVSINEAGVIRCLLEDSKFVFWLTVFHSIVAHVDVLYNQLQKTRTDAALIRKQVNVLQQSLEKERKRLDTVTKEISVSYETSRKIKRENIHINRSITAKEMCDVITNQVKEGFISHYSAVSLFEAAKFQEYEKNFELRFLTKHLMFIPCYRRIV</sequence>
<accession>A0A4Y2F5L7</accession>
<proteinExistence type="predicted"/>
<evidence type="ECO:0000256" key="1">
    <source>
        <dbReference type="SAM" id="Coils"/>
    </source>
</evidence>
<dbReference type="EMBL" id="BGPR01000784">
    <property type="protein sequence ID" value="GBM35425.1"/>
    <property type="molecule type" value="Genomic_DNA"/>
</dbReference>
<dbReference type="AlphaFoldDB" id="A0A4Y2F5L7"/>
<dbReference type="Proteomes" id="UP000499080">
    <property type="component" value="Unassembled WGS sequence"/>
</dbReference>
<protein>
    <submittedName>
        <fullName evidence="2">Uncharacterized protein</fullName>
    </submittedName>
</protein>
<feature type="coiled-coil region" evidence="1">
    <location>
        <begin position="57"/>
        <end position="84"/>
    </location>
</feature>
<evidence type="ECO:0000313" key="2">
    <source>
        <dbReference type="EMBL" id="GBM35425.1"/>
    </source>
</evidence>
<comment type="caution">
    <text evidence="2">The sequence shown here is derived from an EMBL/GenBank/DDBJ whole genome shotgun (WGS) entry which is preliminary data.</text>
</comment>
<name>A0A4Y2F5L7_ARAVE</name>
<gene>
    <name evidence="2" type="ORF">AVEN_181520_1</name>
</gene>